<organism evidence="1 2">
    <name type="scientific">Pelagomonas calceolata</name>
    <dbReference type="NCBI Taxonomy" id="35677"/>
    <lineage>
        <taxon>Eukaryota</taxon>
        <taxon>Sar</taxon>
        <taxon>Stramenopiles</taxon>
        <taxon>Ochrophyta</taxon>
        <taxon>Pelagophyceae</taxon>
        <taxon>Pelagomonadales</taxon>
        <taxon>Pelagomonadaceae</taxon>
        <taxon>Pelagomonas</taxon>
    </lineage>
</organism>
<gene>
    <name evidence="1" type="ORF">PECAL_1P03710</name>
</gene>
<dbReference type="EMBL" id="CAKKNE010000001">
    <property type="protein sequence ID" value="CAH0364024.1"/>
    <property type="molecule type" value="Genomic_DNA"/>
</dbReference>
<evidence type="ECO:0000313" key="1">
    <source>
        <dbReference type="EMBL" id="CAH0364024.1"/>
    </source>
</evidence>
<reference evidence="1" key="1">
    <citation type="submission" date="2021-11" db="EMBL/GenBank/DDBJ databases">
        <authorList>
            <consortium name="Genoscope - CEA"/>
            <person name="William W."/>
        </authorList>
    </citation>
    <scope>NUCLEOTIDE SEQUENCE</scope>
</reference>
<dbReference type="AlphaFoldDB" id="A0A8J2S8K4"/>
<sequence length="169" mass="18359">RIDDREHLGTEVDAQLAYLCDGAEAARGVGRPLPDVQLCRSAEAPSQLFGCEAPAEARADDEDAIRLLVHVAVAARCVTVALRALTARANAIILMCLRLRRTHSSRGSCAFVVARSASPADLCWLTNCAECRRAIFGSLRRSAPRARSADARQRLLAPRCCRAWLESCT</sequence>
<accession>A0A8J2S8K4</accession>
<comment type="caution">
    <text evidence="1">The sequence shown here is derived from an EMBL/GenBank/DDBJ whole genome shotgun (WGS) entry which is preliminary data.</text>
</comment>
<name>A0A8J2S8K4_9STRA</name>
<dbReference type="Proteomes" id="UP000789595">
    <property type="component" value="Unassembled WGS sequence"/>
</dbReference>
<feature type="non-terminal residue" evidence="1">
    <location>
        <position position="1"/>
    </location>
</feature>
<evidence type="ECO:0000313" key="2">
    <source>
        <dbReference type="Proteomes" id="UP000789595"/>
    </source>
</evidence>
<protein>
    <submittedName>
        <fullName evidence="1">Uncharacterized protein</fullName>
    </submittedName>
</protein>
<proteinExistence type="predicted"/>
<keyword evidence="2" id="KW-1185">Reference proteome</keyword>